<evidence type="ECO:0000313" key="1">
    <source>
        <dbReference type="EMBL" id="QEG09606.1"/>
    </source>
</evidence>
<reference evidence="2" key="2">
    <citation type="submission" date="2019-05" db="EMBL/GenBank/DDBJ databases">
        <title>The Complete Genome of Xanthomonas Phage Pagan.</title>
        <authorList>
            <person name="Russo M."/>
            <person name="Le T."/>
            <person name="Moreland R."/>
            <person name="Gonzalez C."/>
            <person name="Liu M."/>
            <person name="Ramsey J."/>
        </authorList>
    </citation>
    <scope>NUCLEOTIDE SEQUENCE [LARGE SCALE GENOMIC DNA]</scope>
</reference>
<keyword evidence="2" id="KW-1185">Reference proteome</keyword>
<dbReference type="EMBL" id="MK903278">
    <property type="protein sequence ID" value="QEG09606.1"/>
    <property type="molecule type" value="Genomic_DNA"/>
</dbReference>
<organism evidence="1 2">
    <name type="scientific">Xanthomonas phage Pagan</name>
    <dbReference type="NCBI Taxonomy" id="2591104"/>
    <lineage>
        <taxon>Viruses</taxon>
        <taxon>Duplodnaviria</taxon>
        <taxon>Heunggongvirae</taxon>
        <taxon>Uroviricota</taxon>
        <taxon>Caudoviricetes</taxon>
        <taxon>Autographivirales</taxon>
        <taxon>Autonotataviridae</taxon>
        <taxon>Gujervirinae</taxon>
        <taxon>Pradovirus</taxon>
        <taxon>Pradovirus pagan</taxon>
        <taxon>Pradovirus Xc10</taxon>
    </lineage>
</organism>
<name>A0A5B9NAH5_9CAUD</name>
<gene>
    <name evidence="1" type="ORF">CPT_Pagan_003</name>
</gene>
<proteinExistence type="predicted"/>
<reference evidence="1 2" key="1">
    <citation type="journal article" date="2019" name="Microbiol. Resour. Announc.">
        <title>Complete Genome Sequence of Xanthomonas Phage Pagan.</title>
        <authorList>
            <person name="Russo M."/>
            <person name="Le T."/>
            <person name="Moreland R."/>
            <person name="Gonzalez C.F."/>
            <person name="Liu M."/>
            <person name="Ramsey J."/>
        </authorList>
    </citation>
    <scope>NUCLEOTIDE SEQUENCE [LARGE SCALE GENOMIC DNA]</scope>
</reference>
<accession>A0A5B9NAH5</accession>
<evidence type="ECO:0000313" key="2">
    <source>
        <dbReference type="Proteomes" id="UP000323559"/>
    </source>
</evidence>
<sequence>MTMALLAGVGLTARRASRLMHTHVTANFPPNAARYWIAEGDD</sequence>
<protein>
    <submittedName>
        <fullName evidence="1">Uncharacterized protein</fullName>
    </submittedName>
</protein>
<dbReference type="Proteomes" id="UP000323559">
    <property type="component" value="Segment"/>
</dbReference>